<feature type="chain" id="PRO_5043296383" evidence="1">
    <location>
        <begin position="24"/>
        <end position="220"/>
    </location>
</feature>
<reference evidence="3" key="2">
    <citation type="submission" date="2023-11" db="EMBL/GenBank/DDBJ databases">
        <title>Detection of rare carbapenemases in Enterobacterales - comparison of two colorimetric and two CIM-based carbapenemase assays.</title>
        <authorList>
            <person name="Schaffarczyk L."/>
            <person name="Noster J."/>
            <person name="Stelzer Y."/>
            <person name="Sattler J."/>
            <person name="Gatermann S."/>
            <person name="Hamprecht A."/>
        </authorList>
    </citation>
    <scope>NUCLEOTIDE SEQUENCE</scope>
    <source>
        <strain evidence="3">CIM-Carb-133</strain>
    </source>
</reference>
<sequence length="220" mass="22589">MKSKNFALTASSALLLLSYPALAVLSDPTDSVKGRAPVITPSTIVSADTNSNGVFDIGDVISISAQGTFSDPDGDAEGQKTYQWQADGADITGATSETYTVTAGDLGKKITVLITPHTDPAITDPDSGIAVASNELSTASANTPVAVQIEGAINGYPQVDTALNAVVQLADGTNGNATTYQWKIETAVGSGVYQNIAGANGNTYTPVGADQKRKIQVEVH</sequence>
<reference evidence="2" key="1">
    <citation type="submission" date="2022-07" db="EMBL/GenBank/DDBJ databases">
        <title>Genome Sequence of Citrobacter portucalensis from Edible Snails.</title>
        <authorList>
            <person name="Okafor A.C."/>
            <person name="Ogbo F.C."/>
            <person name="Ruppitsch W."/>
            <person name="Allerberger F."/>
        </authorList>
    </citation>
    <scope>NUCLEOTIDE SEQUENCE</scope>
    <source>
        <strain evidence="2">Igbk 7</strain>
    </source>
</reference>
<gene>
    <name evidence="2" type="ORF">NLN86_11595</name>
    <name evidence="3" type="ORF">SJ265_25375</name>
</gene>
<feature type="signal peptide" evidence="1">
    <location>
        <begin position="1"/>
        <end position="23"/>
    </location>
</feature>
<comment type="caution">
    <text evidence="2">The sequence shown here is derived from an EMBL/GenBank/DDBJ whole genome shotgun (WGS) entry which is preliminary data.</text>
</comment>
<proteinExistence type="predicted"/>
<protein>
    <submittedName>
        <fullName evidence="2">ZirU family protein</fullName>
    </submittedName>
</protein>
<dbReference type="EMBL" id="JANDBG010000008">
    <property type="protein sequence ID" value="MCX9002298.1"/>
    <property type="molecule type" value="Genomic_DNA"/>
</dbReference>
<dbReference type="AlphaFoldDB" id="A0AAW5W2D9"/>
<evidence type="ECO:0000256" key="1">
    <source>
        <dbReference type="SAM" id="SignalP"/>
    </source>
</evidence>
<dbReference type="Proteomes" id="UP001207430">
    <property type="component" value="Unassembled WGS sequence"/>
</dbReference>
<dbReference type="Proteomes" id="UP001271725">
    <property type="component" value="Unassembled WGS sequence"/>
</dbReference>
<dbReference type="NCBIfam" id="NF040485">
    <property type="entry name" value="ZirU_fam"/>
    <property type="match status" value="1"/>
</dbReference>
<evidence type="ECO:0000313" key="2">
    <source>
        <dbReference type="EMBL" id="MCX9002298.1"/>
    </source>
</evidence>
<dbReference type="InterPro" id="IPR054665">
    <property type="entry name" value="ZirU-like_dom"/>
</dbReference>
<keyword evidence="1" id="KW-0732">Signal</keyword>
<evidence type="ECO:0000313" key="3">
    <source>
        <dbReference type="EMBL" id="MDX7151094.1"/>
    </source>
</evidence>
<organism evidence="2 4">
    <name type="scientific">Citrobacter portucalensis</name>
    <dbReference type="NCBI Taxonomy" id="1639133"/>
    <lineage>
        <taxon>Bacteria</taxon>
        <taxon>Pseudomonadati</taxon>
        <taxon>Pseudomonadota</taxon>
        <taxon>Gammaproteobacteria</taxon>
        <taxon>Enterobacterales</taxon>
        <taxon>Enterobacteriaceae</taxon>
        <taxon>Citrobacter</taxon>
        <taxon>Citrobacter freundii complex</taxon>
    </lineage>
</organism>
<evidence type="ECO:0000313" key="4">
    <source>
        <dbReference type="Proteomes" id="UP001207430"/>
    </source>
</evidence>
<accession>A0AAW5W2D9</accession>
<dbReference type="Gene3D" id="2.60.40.2700">
    <property type="match status" value="2"/>
</dbReference>
<name>A0AAW5W2D9_9ENTR</name>
<dbReference type="EMBL" id="JAXABJ010000044">
    <property type="protein sequence ID" value="MDX7151094.1"/>
    <property type="molecule type" value="Genomic_DNA"/>
</dbReference>
<dbReference type="RefSeq" id="WP_219987902.1">
    <property type="nucleotide sequence ID" value="NZ_JAECZE010000006.1"/>
</dbReference>